<reference evidence="1" key="1">
    <citation type="submission" date="2007-03" db="EMBL/GenBank/DDBJ databases">
        <title>Annotation of Culex pipiens quinquefasciatus.</title>
        <authorList>
            <consortium name="The Broad Institute Genome Sequencing Platform"/>
            <person name="Atkinson P.W."/>
            <person name="Hemingway J."/>
            <person name="Christensen B.M."/>
            <person name="Higgs S."/>
            <person name="Kodira C."/>
            <person name="Hannick L."/>
            <person name="Megy K."/>
            <person name="O'Leary S."/>
            <person name="Pearson M."/>
            <person name="Haas B.J."/>
            <person name="Mauceli E."/>
            <person name="Wortman J.R."/>
            <person name="Lee N.H."/>
            <person name="Guigo R."/>
            <person name="Stanke M."/>
            <person name="Alvarado L."/>
            <person name="Amedeo P."/>
            <person name="Antoine C.H."/>
            <person name="Arensburger P."/>
            <person name="Bidwell S.L."/>
            <person name="Crawford M."/>
            <person name="Camaro F."/>
            <person name="Devon K."/>
            <person name="Engels R."/>
            <person name="Hammond M."/>
            <person name="Howarth C."/>
            <person name="Koehrsen M."/>
            <person name="Lawson D."/>
            <person name="Montgomery P."/>
            <person name="Nene V."/>
            <person name="Nusbaum C."/>
            <person name="Puiu D."/>
            <person name="Romero-Severson J."/>
            <person name="Severson D.W."/>
            <person name="Shumway M."/>
            <person name="Sisk P."/>
            <person name="Stolte C."/>
            <person name="Zeng Q."/>
            <person name="Eisenstadt E."/>
            <person name="Fraser-Liggett C."/>
            <person name="Strausberg R."/>
            <person name="Galagan J."/>
            <person name="Birren B."/>
            <person name="Collins F.H."/>
        </authorList>
    </citation>
    <scope>NUCLEOTIDE SEQUENCE [LARGE SCALE GENOMIC DNA]</scope>
    <source>
        <strain evidence="1">JHB</strain>
    </source>
</reference>
<dbReference type="AlphaFoldDB" id="B0XA82"/>
<gene>
    <name evidence="2" type="primary">6049862</name>
    <name evidence="1" type="ORF">CpipJ_CPIJ016113</name>
</gene>
<evidence type="ECO:0000313" key="3">
    <source>
        <dbReference type="Proteomes" id="UP000002320"/>
    </source>
</evidence>
<organism>
    <name type="scientific">Culex quinquefasciatus</name>
    <name type="common">Southern house mosquito</name>
    <name type="synonym">Culex pungens</name>
    <dbReference type="NCBI Taxonomy" id="7176"/>
    <lineage>
        <taxon>Eukaryota</taxon>
        <taxon>Metazoa</taxon>
        <taxon>Ecdysozoa</taxon>
        <taxon>Arthropoda</taxon>
        <taxon>Hexapoda</taxon>
        <taxon>Insecta</taxon>
        <taxon>Pterygota</taxon>
        <taxon>Neoptera</taxon>
        <taxon>Endopterygota</taxon>
        <taxon>Diptera</taxon>
        <taxon>Nematocera</taxon>
        <taxon>Culicoidea</taxon>
        <taxon>Culicidae</taxon>
        <taxon>Culicinae</taxon>
        <taxon>Culicini</taxon>
        <taxon>Culex</taxon>
        <taxon>Culex</taxon>
    </lineage>
</organism>
<dbReference type="EnsemblMetazoa" id="CPIJ016113-RA">
    <property type="protein sequence ID" value="CPIJ016113-PA"/>
    <property type="gene ID" value="CPIJ016113"/>
</dbReference>
<protein>
    <submittedName>
        <fullName evidence="1 2">Set domain protein</fullName>
    </submittedName>
</protein>
<dbReference type="KEGG" id="cqu:CpipJ_CPIJ016113"/>
<reference evidence="2" key="2">
    <citation type="submission" date="2021-02" db="UniProtKB">
        <authorList>
            <consortium name="EnsemblMetazoa"/>
        </authorList>
    </citation>
    <scope>IDENTIFICATION</scope>
    <source>
        <strain evidence="2">JHB</strain>
    </source>
</reference>
<name>B0XA82_CULQU</name>
<evidence type="ECO:0000313" key="2">
    <source>
        <dbReference type="EnsemblMetazoa" id="CPIJ016113-PA"/>
    </source>
</evidence>
<evidence type="ECO:0000313" key="1">
    <source>
        <dbReference type="EMBL" id="EDS43547.1"/>
    </source>
</evidence>
<accession>B0XA82</accession>
<dbReference type="Proteomes" id="UP000002320">
    <property type="component" value="Unassembled WGS sequence"/>
</dbReference>
<dbReference type="STRING" id="7176.B0XA82"/>
<dbReference type="OrthoDB" id="6108at2759"/>
<sequence>MDPPLEQDPQGKWKCKCLRAVAGVRKCPTLFGLTTLDSSKVPVVPSFVQIETHGGEDIDPNLDDTF</sequence>
<dbReference type="InParanoid" id="B0XA82"/>
<dbReference type="HOGENOM" id="CLU_2833705_0_0_1"/>
<dbReference type="EMBL" id="DS232571">
    <property type="protein sequence ID" value="EDS43547.1"/>
    <property type="molecule type" value="Genomic_DNA"/>
</dbReference>
<keyword evidence="3" id="KW-1185">Reference proteome</keyword>
<proteinExistence type="predicted"/>
<dbReference type="VEuPathDB" id="VectorBase:CPIJ016113"/>
<dbReference type="VEuPathDB" id="VectorBase:CQUJHB007144"/>